<feature type="transmembrane region" description="Helical" evidence="1">
    <location>
        <begin position="67"/>
        <end position="91"/>
    </location>
</feature>
<reference evidence="3 4" key="2">
    <citation type="submission" date="2017-12" db="EMBL/GenBank/DDBJ databases">
        <title>Phylogenetic diversity of female urinary microbiome.</title>
        <authorList>
            <person name="Thomas-White K."/>
            <person name="Wolfe A.J."/>
        </authorList>
    </citation>
    <scope>NUCLEOTIDE SEQUENCE [LARGE SCALE GENOMIC DNA]</scope>
    <source>
        <strain evidence="3 4">UMB0426</strain>
    </source>
</reference>
<dbReference type="GO" id="GO:0015297">
    <property type="term" value="F:antiporter activity"/>
    <property type="evidence" value="ECO:0007669"/>
    <property type="project" value="InterPro"/>
</dbReference>
<name>A0A150H880_9MICO</name>
<dbReference type="STRING" id="1176165.GCA_001584405_01736"/>
<dbReference type="Proteomes" id="UP000242755">
    <property type="component" value="Unassembled WGS sequence"/>
</dbReference>
<organism evidence="2 5">
    <name type="scientific">Brevibacterium ravenspurgense</name>
    <dbReference type="NCBI Taxonomy" id="479117"/>
    <lineage>
        <taxon>Bacteria</taxon>
        <taxon>Bacillati</taxon>
        <taxon>Actinomycetota</taxon>
        <taxon>Actinomycetes</taxon>
        <taxon>Micrococcales</taxon>
        <taxon>Brevibacteriaceae</taxon>
        <taxon>Brevibacterium</taxon>
    </lineage>
</organism>
<gene>
    <name evidence="2" type="primary">mnhG1</name>
    <name evidence="2" type="ORF">Bravens_01345</name>
    <name evidence="3" type="ORF">CYJ40_00980</name>
</gene>
<sequence>MQTLAVVLVGIFGIGGSLILLGTVIAMFRARDALSRINVFSPGTGLAMPMILASAYVFTLSTEGFKILHLIMAILGFLSLIVVSSVASNVLSRAVYVSGSPVSRKTVVNRLAEPGRLRDAADVDEFKPYD</sequence>
<dbReference type="Pfam" id="PF03334">
    <property type="entry name" value="PhaG_MnhG_YufB"/>
    <property type="match status" value="1"/>
</dbReference>
<feature type="transmembrane region" description="Helical" evidence="1">
    <location>
        <begin position="40"/>
        <end position="61"/>
    </location>
</feature>
<dbReference type="EMBL" id="LQQC01000010">
    <property type="protein sequence ID" value="KXZ58302.1"/>
    <property type="molecule type" value="Genomic_DNA"/>
</dbReference>
<evidence type="ECO:0000313" key="2">
    <source>
        <dbReference type="EMBL" id="KXZ58302.1"/>
    </source>
</evidence>
<evidence type="ECO:0000313" key="3">
    <source>
        <dbReference type="EMBL" id="PKY71278.1"/>
    </source>
</evidence>
<feature type="transmembrane region" description="Helical" evidence="1">
    <location>
        <begin position="6"/>
        <end position="28"/>
    </location>
</feature>
<proteinExistence type="predicted"/>
<dbReference type="PATRIC" id="fig|479117.4.peg.1336"/>
<protein>
    <submittedName>
        <fullName evidence="3">Cation:proton antiporter</fullName>
    </submittedName>
    <submittedName>
        <fullName evidence="2">Na(+)/H(+) antiporter subunit G1</fullName>
    </submittedName>
</protein>
<comment type="caution">
    <text evidence="2">The sequence shown here is derived from an EMBL/GenBank/DDBJ whole genome shotgun (WGS) entry which is preliminary data.</text>
</comment>
<dbReference type="AlphaFoldDB" id="A0A150H880"/>
<dbReference type="Proteomes" id="UP000243589">
    <property type="component" value="Unassembled WGS sequence"/>
</dbReference>
<dbReference type="EMBL" id="PKGO01000001">
    <property type="protein sequence ID" value="PKY71278.1"/>
    <property type="molecule type" value="Genomic_DNA"/>
</dbReference>
<accession>A0A150H880</accession>
<keyword evidence="1" id="KW-0472">Membrane</keyword>
<evidence type="ECO:0000313" key="5">
    <source>
        <dbReference type="Proteomes" id="UP000243589"/>
    </source>
</evidence>
<dbReference type="RefSeq" id="WP_061942603.1">
    <property type="nucleotide sequence ID" value="NZ_LPXW01000031.1"/>
</dbReference>
<dbReference type="InterPro" id="IPR005133">
    <property type="entry name" value="PhaG_MnhG_YufB"/>
</dbReference>
<keyword evidence="1" id="KW-0812">Transmembrane</keyword>
<evidence type="ECO:0000256" key="1">
    <source>
        <dbReference type="SAM" id="Phobius"/>
    </source>
</evidence>
<keyword evidence="1" id="KW-1133">Transmembrane helix</keyword>
<dbReference type="GO" id="GO:0098662">
    <property type="term" value="P:inorganic cation transmembrane transport"/>
    <property type="evidence" value="ECO:0007669"/>
    <property type="project" value="InterPro"/>
</dbReference>
<reference evidence="2 5" key="1">
    <citation type="submission" date="2016-01" db="EMBL/GenBank/DDBJ databases">
        <title>Use of Whole Genome Sequencing to ascertain that Brevibacterium massiliense (Roux, Raoult 2009) is a later heterotypic synonym of Brevibacterium ravenspurgense (Mages 2008).</title>
        <authorList>
            <person name="Bernier A.-M."/>
            <person name="Burdz T."/>
            <person name="Huynh C."/>
            <person name="Pachecho A.L."/>
            <person name="Wiebe D."/>
            <person name="Bonner C."/>
            <person name="Bernard K."/>
        </authorList>
    </citation>
    <scope>NUCLEOTIDE SEQUENCE [LARGE SCALE GENOMIC DNA]</scope>
    <source>
        <strain evidence="2 5">CCUG56047</strain>
    </source>
</reference>
<keyword evidence="5" id="KW-1185">Reference proteome</keyword>
<evidence type="ECO:0000313" key="4">
    <source>
        <dbReference type="Proteomes" id="UP000242755"/>
    </source>
</evidence>